<dbReference type="GeneID" id="28939284"/>
<dbReference type="RefSeq" id="XP_018230775.1">
    <property type="nucleotide sequence ID" value="XM_018373029.1"/>
</dbReference>
<evidence type="ECO:0000256" key="8">
    <source>
        <dbReference type="ARBA" id="ARBA00023186"/>
    </source>
</evidence>
<protein>
    <recommendedName>
        <fullName evidence="10">Cytochrome b mRNA-processing protein 4</fullName>
    </recommendedName>
</protein>
<dbReference type="Proteomes" id="UP000053447">
    <property type="component" value="Unassembled WGS sequence"/>
</dbReference>
<evidence type="ECO:0000256" key="1">
    <source>
        <dbReference type="ARBA" id="ARBA00004434"/>
    </source>
</evidence>
<evidence type="ECO:0000313" key="12">
    <source>
        <dbReference type="Proteomes" id="UP000053447"/>
    </source>
</evidence>
<evidence type="ECO:0000313" key="11">
    <source>
        <dbReference type="EMBL" id="KTW32083.1"/>
    </source>
</evidence>
<evidence type="ECO:0000256" key="5">
    <source>
        <dbReference type="ARBA" id="ARBA00022989"/>
    </source>
</evidence>
<dbReference type="AlphaFoldDB" id="A0A0W4ZUR4"/>
<evidence type="ECO:0000256" key="2">
    <source>
        <dbReference type="ARBA" id="ARBA00006780"/>
    </source>
</evidence>
<dbReference type="OrthoDB" id="5576752at2759"/>
<dbReference type="EMBL" id="LFWA01000003">
    <property type="protein sequence ID" value="KTW32083.1"/>
    <property type="molecule type" value="Genomic_DNA"/>
</dbReference>
<keyword evidence="12" id="KW-1185">Reference proteome</keyword>
<name>A0A0W4ZUR4_PNEJ7</name>
<dbReference type="Pfam" id="PF07960">
    <property type="entry name" value="CBP4"/>
    <property type="match status" value="1"/>
</dbReference>
<evidence type="ECO:0000256" key="3">
    <source>
        <dbReference type="ARBA" id="ARBA00022692"/>
    </source>
</evidence>
<comment type="function">
    <text evidence="9">Essential for the assembly of ubiquinol-cytochrome c reductase. It has a direct effect on the correct occurrence of the Rieske protein, core 4, core 5 and apocytochrome b.</text>
</comment>
<evidence type="ECO:0000256" key="6">
    <source>
        <dbReference type="ARBA" id="ARBA00023128"/>
    </source>
</evidence>
<comment type="similarity">
    <text evidence="2">Belongs to the CBP4 family.</text>
</comment>
<dbReference type="InterPro" id="IPR012420">
    <property type="entry name" value="Cbp4"/>
</dbReference>
<keyword evidence="8" id="KW-0143">Chaperone</keyword>
<evidence type="ECO:0000256" key="7">
    <source>
        <dbReference type="ARBA" id="ARBA00023136"/>
    </source>
</evidence>
<comment type="caution">
    <text evidence="11">The sequence shown here is derived from an EMBL/GenBank/DDBJ whole genome shotgun (WGS) entry which is preliminary data.</text>
</comment>
<keyword evidence="6" id="KW-0496">Mitochondrion</keyword>
<keyword evidence="4" id="KW-0999">Mitochondrion inner membrane</keyword>
<dbReference type="STRING" id="1408657.A0A0W4ZUR4"/>
<reference evidence="12" key="1">
    <citation type="journal article" date="2016" name="Nat. Commun.">
        <title>Genome analysis of three Pneumocystis species reveals adaptation mechanisms to life exclusively in mammalian hosts.</title>
        <authorList>
            <person name="Ma L."/>
            <person name="Chen Z."/>
            <person name="Huang D.W."/>
            <person name="Kutty G."/>
            <person name="Ishihara M."/>
            <person name="Wang H."/>
            <person name="Abouelleil A."/>
            <person name="Bishop L."/>
            <person name="Davey E."/>
            <person name="Deng R."/>
            <person name="Deng X."/>
            <person name="Fan L."/>
            <person name="Fantoni G."/>
            <person name="Fitzgerald M."/>
            <person name="Gogineni E."/>
            <person name="Goldberg J.M."/>
            <person name="Handley G."/>
            <person name="Hu X."/>
            <person name="Huber C."/>
            <person name="Jiao X."/>
            <person name="Jones K."/>
            <person name="Levin J.Z."/>
            <person name="Liu Y."/>
            <person name="Macdonald P."/>
            <person name="Melnikov A."/>
            <person name="Raley C."/>
            <person name="Sassi M."/>
            <person name="Sherman B.T."/>
            <person name="Song X."/>
            <person name="Sykes S."/>
            <person name="Tran B."/>
            <person name="Walsh L."/>
            <person name="Xia Y."/>
            <person name="Yang J."/>
            <person name="Young S."/>
            <person name="Zeng Q."/>
            <person name="Zheng X."/>
            <person name="Stephens R."/>
            <person name="Nusbaum C."/>
            <person name="Birren B.W."/>
            <person name="Azadi P."/>
            <person name="Lempicki R.A."/>
            <person name="Cuomo C.A."/>
            <person name="Kovacs J.A."/>
        </authorList>
    </citation>
    <scope>NUCLEOTIDE SEQUENCE [LARGE SCALE GENOMIC DNA]</scope>
    <source>
        <strain evidence="12">RU7</strain>
    </source>
</reference>
<organism evidence="11 12">
    <name type="scientific">Pneumocystis jirovecii (strain RU7)</name>
    <name type="common">Human pneumocystis pneumonia agent</name>
    <dbReference type="NCBI Taxonomy" id="1408657"/>
    <lineage>
        <taxon>Eukaryota</taxon>
        <taxon>Fungi</taxon>
        <taxon>Dikarya</taxon>
        <taxon>Ascomycota</taxon>
        <taxon>Taphrinomycotina</taxon>
        <taxon>Pneumocystomycetes</taxon>
        <taxon>Pneumocystaceae</taxon>
        <taxon>Pneumocystis</taxon>
    </lineage>
</organism>
<sequence length="70" mass="8087">MTFKSWIKGSVWGSAIVATGYGLMIYTTPNEQELYHSLSPTLKSMYDKNLKEKYTEEITEHIKTARILKD</sequence>
<dbReference type="GO" id="GO:0005743">
    <property type="term" value="C:mitochondrial inner membrane"/>
    <property type="evidence" value="ECO:0007669"/>
    <property type="project" value="UniProtKB-SubCell"/>
</dbReference>
<keyword evidence="7" id="KW-0472">Membrane</keyword>
<evidence type="ECO:0000256" key="4">
    <source>
        <dbReference type="ARBA" id="ARBA00022792"/>
    </source>
</evidence>
<gene>
    <name evidence="11" type="ORF">T551_00765</name>
</gene>
<keyword evidence="3" id="KW-0812">Transmembrane</keyword>
<accession>A0A0W4ZUR4</accession>
<evidence type="ECO:0000256" key="10">
    <source>
        <dbReference type="ARBA" id="ARBA00031521"/>
    </source>
</evidence>
<proteinExistence type="inferred from homology"/>
<comment type="subcellular location">
    <subcellularLocation>
        <location evidence="1">Mitochondrion inner membrane</location>
        <topology evidence="1">Single-pass membrane protein</topology>
    </subcellularLocation>
</comment>
<dbReference type="VEuPathDB" id="FungiDB:T551_00765"/>
<evidence type="ECO:0000256" key="9">
    <source>
        <dbReference type="ARBA" id="ARBA00025413"/>
    </source>
</evidence>
<keyword evidence="5" id="KW-1133">Transmembrane helix</keyword>